<evidence type="ECO:0000313" key="3">
    <source>
        <dbReference type="Proteomes" id="UP000253094"/>
    </source>
</evidence>
<sequence>MVRAFKERHLAVVEAILASSAGELDLLGDVISPRDAATILVDALAGITHEKETPAVPAHPPVAARGPDGPGPFQHSAPNGGP</sequence>
<evidence type="ECO:0000256" key="1">
    <source>
        <dbReference type="SAM" id="MobiDB-lite"/>
    </source>
</evidence>
<name>A0A367F0Q4_9ACTN</name>
<keyword evidence="3" id="KW-1185">Reference proteome</keyword>
<feature type="region of interest" description="Disordered" evidence="1">
    <location>
        <begin position="51"/>
        <end position="82"/>
    </location>
</feature>
<organism evidence="2 3">
    <name type="scientific">Sphaerisporangium album</name>
    <dbReference type="NCBI Taxonomy" id="509200"/>
    <lineage>
        <taxon>Bacteria</taxon>
        <taxon>Bacillati</taxon>
        <taxon>Actinomycetota</taxon>
        <taxon>Actinomycetes</taxon>
        <taxon>Streptosporangiales</taxon>
        <taxon>Streptosporangiaceae</taxon>
        <taxon>Sphaerisporangium</taxon>
    </lineage>
</organism>
<comment type="caution">
    <text evidence="2">The sequence shown here is derived from an EMBL/GenBank/DDBJ whole genome shotgun (WGS) entry which is preliminary data.</text>
</comment>
<dbReference type="RefSeq" id="WP_114033065.1">
    <property type="nucleotide sequence ID" value="NZ_QOIL01000026.1"/>
</dbReference>
<gene>
    <name evidence="2" type="ORF">DQ384_34485</name>
</gene>
<dbReference type="EMBL" id="QOIL01000026">
    <property type="protein sequence ID" value="RCG23462.1"/>
    <property type="molecule type" value="Genomic_DNA"/>
</dbReference>
<accession>A0A367F0Q4</accession>
<dbReference type="Proteomes" id="UP000253094">
    <property type="component" value="Unassembled WGS sequence"/>
</dbReference>
<evidence type="ECO:0000313" key="2">
    <source>
        <dbReference type="EMBL" id="RCG23462.1"/>
    </source>
</evidence>
<reference evidence="2 3" key="1">
    <citation type="submission" date="2018-06" db="EMBL/GenBank/DDBJ databases">
        <title>Sphaerisporangium craniellae sp. nov., isolated from a marine sponge in the South China Sea.</title>
        <authorList>
            <person name="Li L."/>
        </authorList>
    </citation>
    <scope>NUCLEOTIDE SEQUENCE [LARGE SCALE GENOMIC DNA]</scope>
    <source>
        <strain evidence="2 3">CCTCC AA 208026</strain>
    </source>
</reference>
<protein>
    <submittedName>
        <fullName evidence="2">Uncharacterized protein</fullName>
    </submittedName>
</protein>
<dbReference type="AlphaFoldDB" id="A0A367F0Q4"/>
<proteinExistence type="predicted"/>